<protein>
    <submittedName>
        <fullName evidence="2">DUF3068 domain-containing protein</fullName>
    </submittedName>
</protein>
<dbReference type="InterPro" id="IPR021424">
    <property type="entry name" value="PorA"/>
</dbReference>
<accession>A0ABT0ZY18</accession>
<gene>
    <name evidence="2" type="ORF">KDL28_10685</name>
</gene>
<organism evidence="2 3">
    <name type="scientific">Pseudonocardia humida</name>
    <dbReference type="NCBI Taxonomy" id="2800819"/>
    <lineage>
        <taxon>Bacteria</taxon>
        <taxon>Bacillati</taxon>
        <taxon>Actinomycetota</taxon>
        <taxon>Actinomycetes</taxon>
        <taxon>Pseudonocardiales</taxon>
        <taxon>Pseudonocardiaceae</taxon>
        <taxon>Pseudonocardia</taxon>
    </lineage>
</organism>
<proteinExistence type="predicted"/>
<keyword evidence="3" id="KW-1185">Reference proteome</keyword>
<evidence type="ECO:0000313" key="3">
    <source>
        <dbReference type="Proteomes" id="UP001165283"/>
    </source>
</evidence>
<dbReference type="EMBL" id="JAGSOV010000023">
    <property type="protein sequence ID" value="MCO1655519.1"/>
    <property type="molecule type" value="Genomic_DNA"/>
</dbReference>
<dbReference type="Pfam" id="PF11271">
    <property type="entry name" value="PorA"/>
    <property type="match status" value="1"/>
</dbReference>
<keyword evidence="1" id="KW-0812">Transmembrane</keyword>
<keyword evidence="1" id="KW-1133">Transmembrane helix</keyword>
<feature type="transmembrane region" description="Helical" evidence="1">
    <location>
        <begin position="274"/>
        <end position="303"/>
    </location>
</feature>
<comment type="caution">
    <text evidence="2">The sequence shown here is derived from an EMBL/GenBank/DDBJ whole genome shotgun (WGS) entry which is preliminary data.</text>
</comment>
<evidence type="ECO:0000256" key="1">
    <source>
        <dbReference type="SAM" id="Phobius"/>
    </source>
</evidence>
<name>A0ABT0ZY18_9PSEU</name>
<dbReference type="Proteomes" id="UP001165283">
    <property type="component" value="Unassembled WGS sequence"/>
</dbReference>
<keyword evidence="1" id="KW-0472">Membrane</keyword>
<reference evidence="2" key="1">
    <citation type="submission" date="2021-04" db="EMBL/GenBank/DDBJ databases">
        <title>Pseudonocardia sp. nov., isolated from sandy soil of mangrove forest.</title>
        <authorList>
            <person name="Zan Z."/>
            <person name="Huang R."/>
            <person name="Liu W."/>
        </authorList>
    </citation>
    <scope>NUCLEOTIDE SEQUENCE</scope>
    <source>
        <strain evidence="2">S2-4</strain>
    </source>
</reference>
<sequence length="329" mass="34744">MRARIAALALLVVGALALTVAIALPAFLAPALVKLPLDQKVRSTAIGHGLTVFYPGDLEQRSGVTATSVRKLAGDPAAPEAGPDTAVWTVGNVVTDSEGVLIGVTEMTSCLDRRTGLAVSPCASARLNGDNRVTYAGQVFSFPFGTEQRDYEFFDPNAKAAFPARFVGVEEIEGLEVYRFEETIPETVTMTRELPGELAGGEEGTTVEADAVYSNTRTLWIEPTVGSIVNGQEDIRQVFRGPDGEEGVTLLAGTLSFTPEAVASNAALARDGRALIILLTTTLPIVLGVVGLVLLAGGVFLLVRRTGRPDPATVRFPRVDAEPRAAQRG</sequence>
<evidence type="ECO:0000313" key="2">
    <source>
        <dbReference type="EMBL" id="MCO1655519.1"/>
    </source>
</evidence>
<dbReference type="RefSeq" id="WP_252437374.1">
    <property type="nucleotide sequence ID" value="NZ_JAGSOV010000023.1"/>
</dbReference>